<name>N0E1T3_9MICO</name>
<accession>N0E1T3</accession>
<keyword evidence="1" id="KW-0472">Membrane</keyword>
<dbReference type="AlphaFoldDB" id="N0E1T3"/>
<evidence type="ECO:0000313" key="3">
    <source>
        <dbReference type="Proteomes" id="UP000013167"/>
    </source>
</evidence>
<feature type="transmembrane region" description="Helical" evidence="1">
    <location>
        <begin position="25"/>
        <end position="45"/>
    </location>
</feature>
<dbReference type="EMBL" id="CAIZ01000144">
    <property type="protein sequence ID" value="CCH70928.1"/>
    <property type="molecule type" value="Genomic_DNA"/>
</dbReference>
<keyword evidence="3" id="KW-1185">Reference proteome</keyword>
<keyword evidence="1" id="KW-1133">Transmembrane helix</keyword>
<dbReference type="Proteomes" id="UP000013167">
    <property type="component" value="Unassembled WGS sequence"/>
</dbReference>
<evidence type="ECO:0000256" key="1">
    <source>
        <dbReference type="SAM" id="Phobius"/>
    </source>
</evidence>
<feature type="transmembrane region" description="Helical" evidence="1">
    <location>
        <begin position="93"/>
        <end position="114"/>
    </location>
</feature>
<proteinExistence type="predicted"/>
<feature type="transmembrane region" description="Helical" evidence="1">
    <location>
        <begin position="57"/>
        <end position="81"/>
    </location>
</feature>
<sequence>MAESYSRLMSPNTSQAVIASRRGRAIARVVALVLVGLALLGVALITVRLSSSAGVELAVAALSMLTVGGVGALAVANASAAGGATRAAPAARLGTLACGCGAVLFFLFGVVLLVAGGDDVWLMTWLSAMLAMTGAVIGWSAGRDLTPDQSV</sequence>
<dbReference type="HOGENOM" id="CLU_1730530_0_0_11"/>
<gene>
    <name evidence="2" type="ORF">BN10_720007</name>
</gene>
<comment type="caution">
    <text evidence="2">The sequence shown here is derived from an EMBL/GenBank/DDBJ whole genome shotgun (WGS) entry which is preliminary data.</text>
</comment>
<organism evidence="2 3">
    <name type="scientific">Phycicoccus elongatus Lp2</name>
    <dbReference type="NCBI Taxonomy" id="1193181"/>
    <lineage>
        <taxon>Bacteria</taxon>
        <taxon>Bacillati</taxon>
        <taxon>Actinomycetota</taxon>
        <taxon>Actinomycetes</taxon>
        <taxon>Micrococcales</taxon>
        <taxon>Intrasporangiaceae</taxon>
        <taxon>Phycicoccus</taxon>
    </lineage>
</organism>
<protein>
    <submittedName>
        <fullName evidence="2">Uncharacterized protein</fullName>
    </submittedName>
</protein>
<keyword evidence="1" id="KW-0812">Transmembrane</keyword>
<dbReference type="STRING" id="1193181.BN10_720007"/>
<reference evidence="2 3" key="1">
    <citation type="journal article" date="2013" name="ISME J.">
        <title>A metabolic model for members of the genus Tetrasphaera involved in enhanced biological phosphorus removal.</title>
        <authorList>
            <person name="Kristiansen R."/>
            <person name="Nguyen H.T.T."/>
            <person name="Saunders A.M."/>
            <person name="Nielsen J.L."/>
            <person name="Wimmer R."/>
            <person name="Le V.Q."/>
            <person name="McIlroy S.J."/>
            <person name="Petrovski S."/>
            <person name="Seviour R.J."/>
            <person name="Calteau A."/>
            <person name="Nielsen K.L."/>
            <person name="Nielsen P.H."/>
        </authorList>
    </citation>
    <scope>NUCLEOTIDE SEQUENCE [LARGE SCALE GENOMIC DNA]</scope>
    <source>
        <strain evidence="2 3">Lp2</strain>
    </source>
</reference>
<evidence type="ECO:0000313" key="2">
    <source>
        <dbReference type="EMBL" id="CCH70928.1"/>
    </source>
</evidence>
<feature type="transmembrane region" description="Helical" evidence="1">
    <location>
        <begin position="120"/>
        <end position="141"/>
    </location>
</feature>